<dbReference type="Proteomes" id="UP000593842">
    <property type="component" value="Chromosome"/>
</dbReference>
<gene>
    <name evidence="1" type="ORF">Fi14EGH31_22370</name>
</gene>
<dbReference type="AlphaFoldDB" id="A0A7I8E7I5"/>
<evidence type="ECO:0000313" key="1">
    <source>
        <dbReference type="EMBL" id="BCL58525.1"/>
    </source>
</evidence>
<accession>A0A7I8E7I5</accession>
<dbReference type="EMBL" id="AP024085">
    <property type="protein sequence ID" value="BCL58525.1"/>
    <property type="molecule type" value="Genomic_DNA"/>
</dbReference>
<evidence type="ECO:0000313" key="2">
    <source>
        <dbReference type="Proteomes" id="UP000593842"/>
    </source>
</evidence>
<reference evidence="2" key="1">
    <citation type="submission" date="2020-09" db="EMBL/GenBank/DDBJ databases">
        <title>Complete genome sequencing of Faecalibacillus intestinalis strain 14EGH31.</title>
        <authorList>
            <person name="Sakamoto M."/>
            <person name="Murakami T."/>
            <person name="Mori H."/>
        </authorList>
    </citation>
    <scope>NUCLEOTIDE SEQUENCE [LARGE SCALE GENOMIC DNA]</scope>
    <source>
        <strain evidence="2">14EGH31</strain>
    </source>
</reference>
<name>A0A7I8E7I5_9FIRM</name>
<sequence length="82" mass="10154">MKKQKKIVINRDNVEEFVRSRNTSKDYSNKTRMQRQKLYIQTYINQLKTKLTNDYSITLQKMYDFYSKLKQLVLQLFYEEDK</sequence>
<dbReference type="RefSeq" id="WP_117829345.1">
    <property type="nucleotide sequence ID" value="NZ_AP024085.1"/>
</dbReference>
<proteinExistence type="predicted"/>
<organism evidence="1 2">
    <name type="scientific">Faecalibacillus intestinalis</name>
    <dbReference type="NCBI Taxonomy" id="1982626"/>
    <lineage>
        <taxon>Bacteria</taxon>
        <taxon>Bacillati</taxon>
        <taxon>Bacillota</taxon>
        <taxon>Erysipelotrichia</taxon>
        <taxon>Erysipelotrichales</taxon>
        <taxon>Coprobacillaceae</taxon>
        <taxon>Faecalibacillus</taxon>
    </lineage>
</organism>
<dbReference type="GeneID" id="70580677"/>
<dbReference type="KEGG" id="fit:Fi14EGH31_22370"/>
<protein>
    <submittedName>
        <fullName evidence="1">Uncharacterized protein</fullName>
    </submittedName>
</protein>